<keyword evidence="2 8" id="KW-0813">Transport</keyword>
<dbReference type="HOGENOM" id="CLU_021838_2_2_5"/>
<feature type="transmembrane region" description="Helical" evidence="8">
    <location>
        <begin position="519"/>
        <end position="541"/>
    </location>
</feature>
<dbReference type="STRING" id="1208324.P73_3918"/>
<dbReference type="Pfam" id="PF00528">
    <property type="entry name" value="BPD_transp_1"/>
    <property type="match status" value="1"/>
</dbReference>
<evidence type="ECO:0000256" key="3">
    <source>
        <dbReference type="ARBA" id="ARBA00022475"/>
    </source>
</evidence>
<evidence type="ECO:0000259" key="9">
    <source>
        <dbReference type="PROSITE" id="PS50928"/>
    </source>
</evidence>
<evidence type="ECO:0000313" key="11">
    <source>
        <dbReference type="Proteomes" id="UP000031521"/>
    </source>
</evidence>
<feature type="domain" description="ABC transmembrane type-1" evidence="9">
    <location>
        <begin position="346"/>
        <end position="538"/>
    </location>
</feature>
<dbReference type="GO" id="GO:0055085">
    <property type="term" value="P:transmembrane transport"/>
    <property type="evidence" value="ECO:0007669"/>
    <property type="project" value="InterPro"/>
</dbReference>
<protein>
    <submittedName>
        <fullName evidence="10">ABC-type Fe3+ transport system permease component</fullName>
    </submittedName>
</protein>
<feature type="transmembrane region" description="Helical" evidence="8">
    <location>
        <begin position="83"/>
        <end position="103"/>
    </location>
</feature>
<feature type="transmembrane region" description="Helical" evidence="8">
    <location>
        <begin position="239"/>
        <end position="258"/>
    </location>
</feature>
<dbReference type="CDD" id="cd06261">
    <property type="entry name" value="TM_PBP2"/>
    <property type="match status" value="2"/>
</dbReference>
<gene>
    <name evidence="10" type="ORF">P73_3918</name>
</gene>
<name>A0A0B5DYX8_9RHOB</name>
<feature type="transmembrane region" description="Helical" evidence="8">
    <location>
        <begin position="462"/>
        <end position="486"/>
    </location>
</feature>
<dbReference type="Gene3D" id="1.10.3720.10">
    <property type="entry name" value="MetI-like"/>
    <property type="match status" value="2"/>
</dbReference>
<keyword evidence="7 8" id="KW-0472">Membrane</keyword>
<evidence type="ECO:0000256" key="8">
    <source>
        <dbReference type="RuleBase" id="RU363032"/>
    </source>
</evidence>
<feature type="transmembrane region" description="Helical" evidence="8">
    <location>
        <begin position="412"/>
        <end position="434"/>
    </location>
</feature>
<dbReference type="PANTHER" id="PTHR43357:SF4">
    <property type="entry name" value="INNER MEMBRANE ABC TRANSPORTER PERMEASE PROTEIN YDCV"/>
    <property type="match status" value="1"/>
</dbReference>
<evidence type="ECO:0000313" key="10">
    <source>
        <dbReference type="EMBL" id="AJE48633.1"/>
    </source>
</evidence>
<proteinExistence type="inferred from homology"/>
<dbReference type="GO" id="GO:0005886">
    <property type="term" value="C:plasma membrane"/>
    <property type="evidence" value="ECO:0007669"/>
    <property type="project" value="UniProtKB-SubCell"/>
</dbReference>
<evidence type="ECO:0000256" key="4">
    <source>
        <dbReference type="ARBA" id="ARBA00022519"/>
    </source>
</evidence>
<keyword evidence="6 8" id="KW-1133">Transmembrane helix</keyword>
<feature type="transmembrane region" description="Helical" evidence="8">
    <location>
        <begin position="291"/>
        <end position="311"/>
    </location>
</feature>
<feature type="transmembrane region" description="Helical" evidence="8">
    <location>
        <begin position="45"/>
        <end position="71"/>
    </location>
</feature>
<keyword evidence="11" id="KW-1185">Reference proteome</keyword>
<dbReference type="SUPFAM" id="SSF161098">
    <property type="entry name" value="MetI-like"/>
    <property type="match status" value="2"/>
</dbReference>
<accession>A0A0B5DYX8</accession>
<sequence>MVTLAPIAAILAGSLLVPDPVTGRESVSLAAWAGAAEHPGLLRAIGNTVLLALTGQVIALPLSVLLAWLLGRTDIPGARWLELGFWISFFLPVLAVLQGWLLLIDPHYGLINQILAMLFGQSAPQLNAYSWWGIVFAHLVTNTISAKVMLLTPVYQGLDSRLEEAAQLAGDSPLRTLWRITLPLTLPIVFAAGMIGLIRTLESFEIELILGIPQGITVYSTMIYDIIGRDPPDFATANVLGVVIILFLTLLATLPSVVSGGDRGLSQGHFVTLSSASRQAPVKLGAWRWPAFALVAVVVAMLTVVPVGLLITSSVMKLFGFFSLPDPWTFAHWHKVLGDNVFLSSLGNTLQLALMASAMGVALGTAVAYGIVRAPGPARRVLAFLSWLPSTMPGILFSLAVLWIILSSDALIAIYGSTFSLACAVALGGLTFSVQILKSSFGQIGLDMEEAAWLSGASRLRAILTVVAPLAMRSIAVVAVVAFVAATRSISNLALLVTSDNRPLALLQLEFMSQGLYELSAVVGVIVVAMAVVAALAIRALSTKRL</sequence>
<keyword evidence="5 8" id="KW-0812">Transmembrane</keyword>
<keyword evidence="3" id="KW-1003">Cell membrane</keyword>
<evidence type="ECO:0000256" key="1">
    <source>
        <dbReference type="ARBA" id="ARBA00004429"/>
    </source>
</evidence>
<dbReference type="EMBL" id="CP004393">
    <property type="protein sequence ID" value="AJE48633.1"/>
    <property type="molecule type" value="Genomic_DNA"/>
</dbReference>
<comment type="similarity">
    <text evidence="8">Belongs to the binding-protein-dependent transport system permease family.</text>
</comment>
<feature type="transmembrane region" description="Helical" evidence="8">
    <location>
        <begin position="208"/>
        <end position="227"/>
    </location>
</feature>
<evidence type="ECO:0000256" key="2">
    <source>
        <dbReference type="ARBA" id="ARBA00022448"/>
    </source>
</evidence>
<dbReference type="AlphaFoldDB" id="A0A0B5DYX8"/>
<reference evidence="10 11" key="1">
    <citation type="journal article" date="2014" name="Int. J. Syst. Evol. Microbiol.">
        <title>Celeribacter indicus sp. nov., a polycyclic aromatic hydrocarbon-degrading bacterium from deep-sea sediment and reclassification of Huaishuia halophila as Celeribacter halophilus comb. nov.</title>
        <authorList>
            <person name="Lai Q."/>
            <person name="Cao J."/>
            <person name="Yuan J."/>
            <person name="Li F."/>
            <person name="Shao Z."/>
        </authorList>
    </citation>
    <scope>NUCLEOTIDE SEQUENCE [LARGE SCALE GENOMIC DNA]</scope>
    <source>
        <strain evidence="10">P73</strain>
    </source>
</reference>
<evidence type="ECO:0000256" key="6">
    <source>
        <dbReference type="ARBA" id="ARBA00022989"/>
    </source>
</evidence>
<evidence type="ECO:0000256" key="5">
    <source>
        <dbReference type="ARBA" id="ARBA00022692"/>
    </source>
</evidence>
<keyword evidence="4" id="KW-0997">Cell inner membrane</keyword>
<dbReference type="KEGG" id="cid:P73_3918"/>
<comment type="subcellular location">
    <subcellularLocation>
        <location evidence="1">Cell inner membrane</location>
        <topology evidence="1">Multi-pass membrane protein</topology>
    </subcellularLocation>
    <subcellularLocation>
        <location evidence="8">Cell membrane</location>
        <topology evidence="8">Multi-pass membrane protein</topology>
    </subcellularLocation>
</comment>
<feature type="transmembrane region" description="Helical" evidence="8">
    <location>
        <begin position="180"/>
        <end position="201"/>
    </location>
</feature>
<feature type="transmembrane region" description="Helical" evidence="8">
    <location>
        <begin position="352"/>
        <end position="372"/>
    </location>
</feature>
<feature type="domain" description="ABC transmembrane type-1" evidence="9">
    <location>
        <begin position="45"/>
        <end position="255"/>
    </location>
</feature>
<dbReference type="Proteomes" id="UP000031521">
    <property type="component" value="Chromosome"/>
</dbReference>
<dbReference type="InterPro" id="IPR035906">
    <property type="entry name" value="MetI-like_sf"/>
</dbReference>
<evidence type="ECO:0000256" key="7">
    <source>
        <dbReference type="ARBA" id="ARBA00023136"/>
    </source>
</evidence>
<dbReference type="PANTHER" id="PTHR43357">
    <property type="entry name" value="INNER MEMBRANE ABC TRANSPORTER PERMEASE PROTEIN YDCV"/>
    <property type="match status" value="1"/>
</dbReference>
<dbReference type="PROSITE" id="PS50928">
    <property type="entry name" value="ABC_TM1"/>
    <property type="match status" value="2"/>
</dbReference>
<organism evidence="10 11">
    <name type="scientific">Celeribacter indicus</name>
    <dbReference type="NCBI Taxonomy" id="1208324"/>
    <lineage>
        <taxon>Bacteria</taxon>
        <taxon>Pseudomonadati</taxon>
        <taxon>Pseudomonadota</taxon>
        <taxon>Alphaproteobacteria</taxon>
        <taxon>Rhodobacterales</taxon>
        <taxon>Roseobacteraceae</taxon>
        <taxon>Celeribacter</taxon>
    </lineage>
</organism>
<feature type="transmembrane region" description="Helical" evidence="8">
    <location>
        <begin position="384"/>
        <end position="406"/>
    </location>
</feature>
<dbReference type="InterPro" id="IPR000515">
    <property type="entry name" value="MetI-like"/>
</dbReference>